<protein>
    <submittedName>
        <fullName evidence="1">Uncharacterized protein</fullName>
    </submittedName>
</protein>
<comment type="caution">
    <text evidence="1">The sequence shown here is derived from an EMBL/GenBank/DDBJ whole genome shotgun (WGS) entry which is preliminary data.</text>
</comment>
<reference evidence="1 2" key="1">
    <citation type="submission" date="2022-11" db="EMBL/GenBank/DDBJ databases">
        <title>Minimal conservation of predation-associated metabolite biosynthetic gene clusters underscores biosynthetic potential of Myxococcota including descriptions for ten novel species: Archangium lansinium sp. nov., Myxococcus landrumus sp. nov., Nannocystis bai.</title>
        <authorList>
            <person name="Ahearne A."/>
            <person name="Stevens C."/>
            <person name="Dowd S."/>
        </authorList>
    </citation>
    <scope>NUCLEOTIDE SEQUENCE [LARGE SCALE GENOMIC DNA]</scope>
    <source>
        <strain evidence="1 2">BB15-2</strain>
    </source>
</reference>
<evidence type="ECO:0000313" key="1">
    <source>
        <dbReference type="EMBL" id="MDC0715811.1"/>
    </source>
</evidence>
<gene>
    <name evidence="1" type="ORF">POL25_02835</name>
</gene>
<proteinExistence type="predicted"/>
<dbReference type="Proteomes" id="UP001221686">
    <property type="component" value="Unassembled WGS sequence"/>
</dbReference>
<dbReference type="RefSeq" id="WP_272084236.1">
    <property type="nucleotide sequence ID" value="NZ_JAQNDL010000001.1"/>
</dbReference>
<name>A0ABT5DQ71_9BACT</name>
<evidence type="ECO:0000313" key="2">
    <source>
        <dbReference type="Proteomes" id="UP001221686"/>
    </source>
</evidence>
<dbReference type="EMBL" id="JAQNDL010000001">
    <property type="protein sequence ID" value="MDC0715811.1"/>
    <property type="molecule type" value="Genomic_DNA"/>
</dbReference>
<keyword evidence="2" id="KW-1185">Reference proteome</keyword>
<sequence>MAPPSSGPGWPVLELRDFALVDIVSGERVPIAERVSGGARIAEGVLVMDAFGPEPGLWAHPLPYEDARSGARNGPVREIEAFFEAEGRSRSAAWERAAIAEARGLP</sequence>
<accession>A0ABT5DQ71</accession>
<organism evidence="1 2">
    <name type="scientific">Nannocystis bainbridge</name>
    <dbReference type="NCBI Taxonomy" id="2995303"/>
    <lineage>
        <taxon>Bacteria</taxon>
        <taxon>Pseudomonadati</taxon>
        <taxon>Myxococcota</taxon>
        <taxon>Polyangia</taxon>
        <taxon>Nannocystales</taxon>
        <taxon>Nannocystaceae</taxon>
        <taxon>Nannocystis</taxon>
    </lineage>
</organism>